<gene>
    <name evidence="2" type="ORF">EV193_11292</name>
</gene>
<dbReference type="AlphaFoldDB" id="A0A4Q7KHV6"/>
<reference evidence="2 3" key="1">
    <citation type="submission" date="2019-02" db="EMBL/GenBank/DDBJ databases">
        <title>Genomic Encyclopedia of Type Strains, Phase IV (KMG-IV): sequencing the most valuable type-strain genomes for metagenomic binning, comparative biology and taxonomic classification.</title>
        <authorList>
            <person name="Goeker M."/>
        </authorList>
    </citation>
    <scope>NUCLEOTIDE SEQUENCE [LARGE SCALE GENOMIC DNA]</scope>
    <source>
        <strain evidence="2 3">DSM 101727</strain>
    </source>
</reference>
<comment type="caution">
    <text evidence="2">The sequence shown here is derived from an EMBL/GenBank/DDBJ whole genome shotgun (WGS) entry which is preliminary data.</text>
</comment>
<keyword evidence="3" id="KW-1185">Reference proteome</keyword>
<keyword evidence="1" id="KW-1133">Transmembrane helix</keyword>
<keyword evidence="1" id="KW-0812">Transmembrane</keyword>
<dbReference type="EMBL" id="SGWQ01000012">
    <property type="protein sequence ID" value="RZS32458.1"/>
    <property type="molecule type" value="Genomic_DNA"/>
</dbReference>
<dbReference type="Proteomes" id="UP000294257">
    <property type="component" value="Unassembled WGS sequence"/>
</dbReference>
<keyword evidence="1" id="KW-0472">Membrane</keyword>
<dbReference type="OrthoDB" id="2082317at2"/>
<accession>A0A4Q7KHV6</accession>
<feature type="transmembrane region" description="Helical" evidence="1">
    <location>
        <begin position="46"/>
        <end position="64"/>
    </location>
</feature>
<feature type="transmembrane region" description="Helical" evidence="1">
    <location>
        <begin position="158"/>
        <end position="180"/>
    </location>
</feature>
<evidence type="ECO:0000256" key="1">
    <source>
        <dbReference type="SAM" id="Phobius"/>
    </source>
</evidence>
<protein>
    <submittedName>
        <fullName evidence="2">Uncharacterized protein</fullName>
    </submittedName>
</protein>
<organism evidence="2 3">
    <name type="scientific">Herbihabitans rhizosphaerae</name>
    <dbReference type="NCBI Taxonomy" id="1872711"/>
    <lineage>
        <taxon>Bacteria</taxon>
        <taxon>Bacillati</taxon>
        <taxon>Actinomycetota</taxon>
        <taxon>Actinomycetes</taxon>
        <taxon>Pseudonocardiales</taxon>
        <taxon>Pseudonocardiaceae</taxon>
        <taxon>Herbihabitans</taxon>
    </lineage>
</organism>
<evidence type="ECO:0000313" key="3">
    <source>
        <dbReference type="Proteomes" id="UP000294257"/>
    </source>
</evidence>
<name>A0A4Q7KHV6_9PSEU</name>
<feature type="transmembrane region" description="Helical" evidence="1">
    <location>
        <begin position="76"/>
        <end position="95"/>
    </location>
</feature>
<evidence type="ECO:0000313" key="2">
    <source>
        <dbReference type="EMBL" id="RZS32458.1"/>
    </source>
</evidence>
<dbReference type="RefSeq" id="WP_130347902.1">
    <property type="nucleotide sequence ID" value="NZ_SGWQ01000012.1"/>
</dbReference>
<feature type="transmembrane region" description="Helical" evidence="1">
    <location>
        <begin position="12"/>
        <end position="34"/>
    </location>
</feature>
<feature type="transmembrane region" description="Helical" evidence="1">
    <location>
        <begin position="133"/>
        <end position="152"/>
    </location>
</feature>
<proteinExistence type="predicted"/>
<sequence>MDAIIDKISENPLVALIAICEVGFWVVLAAGLCARYLLRWRRTSNVLLVSTPLLDVVLLVATVFDLRRGGEATAVHGIGAAYLGFSVAFGHSLIAKADAWFAHRFAGGPKPVKVPKHGPIRLRHEWVLWRRCALAWLIANSAMAFLVFVVGTPDKTEALWAAPSGWMVRLTVVLGAWLLFGPLWQMGSNAGNRDEERESV</sequence>